<dbReference type="RefSeq" id="WP_053951462.1">
    <property type="nucleotide sequence ID" value="NZ_CP010552.1"/>
</dbReference>
<accession>A0A0M3TU25</accession>
<name>A0A0M3TU25_9GAMM</name>
<dbReference type="KEGG" id="tho:SP60_04345"/>
<reference evidence="1 2" key="1">
    <citation type="journal article" date="2015" name="Genome Announc.">
        <title>Genome Sequence of 'Candidatus Thioglobus autotrophica' Strain EF1, a Chemoautotroph from the SUP05 Clade of Marine Gammaproteobacteria.</title>
        <authorList>
            <person name="Shah V."/>
            <person name="Morris R.M."/>
        </authorList>
    </citation>
    <scope>NUCLEOTIDE SEQUENCE [LARGE SCALE GENOMIC DNA]</scope>
    <source>
        <strain evidence="1 2">EF1</strain>
    </source>
</reference>
<dbReference type="OrthoDB" id="9782072at2"/>
<sequence>MNTGDNKKGALVGYGFDDNLMRSVKGDEGLKDSVYNRERTQSIVDDNIEELMDVVLFLLLSTGIYRIVIGLNNGEIKTSSVFDPFNVEIHLAEDLLVPDYVFNHFGMIALDEKEALIKRYYQMLEHDRAFDYLSDEWQAAFHQRNKDMKQLTDEGELRYIVDHIPELRNLDGYYLRSAVINLFNSTISMSFNCDGTQIMSHKKFREFIEEYV</sequence>
<dbReference type="STRING" id="1705394.SP60_04345"/>
<keyword evidence="2" id="KW-1185">Reference proteome</keyword>
<evidence type="ECO:0000313" key="1">
    <source>
        <dbReference type="EMBL" id="ALE52511.1"/>
    </source>
</evidence>
<gene>
    <name evidence="1" type="ORF">SP60_04345</name>
</gene>
<evidence type="ECO:0000313" key="2">
    <source>
        <dbReference type="Proteomes" id="UP000058020"/>
    </source>
</evidence>
<dbReference type="Proteomes" id="UP000058020">
    <property type="component" value="Chromosome"/>
</dbReference>
<proteinExistence type="predicted"/>
<dbReference type="EMBL" id="CP010552">
    <property type="protein sequence ID" value="ALE52511.1"/>
    <property type="molecule type" value="Genomic_DNA"/>
</dbReference>
<dbReference type="AlphaFoldDB" id="A0A0M3TU25"/>
<protein>
    <submittedName>
        <fullName evidence="1">Uncharacterized protein</fullName>
    </submittedName>
</protein>
<organism evidence="1 2">
    <name type="scientific">Candidatus Thioglobus autotrophicus</name>
    <dbReference type="NCBI Taxonomy" id="1705394"/>
    <lineage>
        <taxon>Bacteria</taxon>
        <taxon>Pseudomonadati</taxon>
        <taxon>Pseudomonadota</taxon>
        <taxon>Gammaproteobacteria</taxon>
        <taxon>Candidatus Pseudothioglobaceae</taxon>
        <taxon>Candidatus Thioglobus</taxon>
    </lineage>
</organism>